<evidence type="ECO:0000256" key="3">
    <source>
        <dbReference type="RuleBase" id="RU000363"/>
    </source>
</evidence>
<dbReference type="CDD" id="cd05233">
    <property type="entry name" value="SDR_c"/>
    <property type="match status" value="1"/>
</dbReference>
<keyword evidence="2 5" id="KW-0560">Oxidoreductase</keyword>
<dbReference type="PROSITE" id="PS00061">
    <property type="entry name" value="ADH_SHORT"/>
    <property type="match status" value="1"/>
</dbReference>
<comment type="similarity">
    <text evidence="1 3">Belongs to the short-chain dehydrogenases/reductases (SDR) family.</text>
</comment>
<proteinExistence type="inferred from homology"/>
<evidence type="ECO:0000313" key="6">
    <source>
        <dbReference type="Proteomes" id="UP000672657"/>
    </source>
</evidence>
<organism evidence="5 6">
    <name type="scientific">Cupriavidus numazuensis</name>
    <dbReference type="NCBI Taxonomy" id="221992"/>
    <lineage>
        <taxon>Bacteria</taxon>
        <taxon>Pseudomonadati</taxon>
        <taxon>Pseudomonadota</taxon>
        <taxon>Betaproteobacteria</taxon>
        <taxon>Burkholderiales</taxon>
        <taxon>Burkholderiaceae</taxon>
        <taxon>Cupriavidus</taxon>
    </lineage>
</organism>
<dbReference type="EMBL" id="CAJPVI010000030">
    <property type="protein sequence ID" value="CAG2154146.1"/>
    <property type="molecule type" value="Genomic_DNA"/>
</dbReference>
<evidence type="ECO:0000256" key="4">
    <source>
        <dbReference type="SAM" id="MobiDB-lite"/>
    </source>
</evidence>
<dbReference type="EC" id="1.3.1.87" evidence="5"/>
<comment type="caution">
    <text evidence="5">The sequence shown here is derived from an EMBL/GenBank/DDBJ whole genome shotgun (WGS) entry which is preliminary data.</text>
</comment>
<dbReference type="InterPro" id="IPR020904">
    <property type="entry name" value="Sc_DH/Rdtase_CS"/>
</dbReference>
<dbReference type="Proteomes" id="UP000672657">
    <property type="component" value="Unassembled WGS sequence"/>
</dbReference>
<gene>
    <name evidence="5" type="primary">hcaB_8</name>
    <name evidence="5" type="ORF">LMG26411_04553</name>
</gene>
<evidence type="ECO:0000256" key="1">
    <source>
        <dbReference type="ARBA" id="ARBA00006484"/>
    </source>
</evidence>
<dbReference type="Gene3D" id="3.40.50.720">
    <property type="entry name" value="NAD(P)-binding Rossmann-like Domain"/>
    <property type="match status" value="1"/>
</dbReference>
<dbReference type="InterPro" id="IPR002347">
    <property type="entry name" value="SDR_fam"/>
</dbReference>
<keyword evidence="6" id="KW-1185">Reference proteome</keyword>
<dbReference type="GO" id="GO:0018498">
    <property type="term" value="F:2,3-dihydroxy-2,3-dihydro-phenylpropionate dehydrogenase activity"/>
    <property type="evidence" value="ECO:0007669"/>
    <property type="project" value="UniProtKB-EC"/>
</dbReference>
<dbReference type="PANTHER" id="PTHR43391">
    <property type="entry name" value="RETINOL DEHYDROGENASE-RELATED"/>
    <property type="match status" value="1"/>
</dbReference>
<dbReference type="RefSeq" id="WP_211955535.1">
    <property type="nucleotide sequence ID" value="NZ_CAJPVI010000030.1"/>
</dbReference>
<evidence type="ECO:0000256" key="2">
    <source>
        <dbReference type="ARBA" id="ARBA00023002"/>
    </source>
</evidence>
<dbReference type="SUPFAM" id="SSF51735">
    <property type="entry name" value="NAD(P)-binding Rossmann-fold domains"/>
    <property type="match status" value="1"/>
</dbReference>
<reference evidence="5 6" key="1">
    <citation type="submission" date="2021-03" db="EMBL/GenBank/DDBJ databases">
        <authorList>
            <person name="Peeters C."/>
        </authorList>
    </citation>
    <scope>NUCLEOTIDE SEQUENCE [LARGE SCALE GENOMIC DNA]</scope>
    <source>
        <strain evidence="5 6">LMG 26411</strain>
    </source>
</reference>
<sequence>MSRNLKDAVVVVTGGATGIGRALACEAAERGAHLMIADLDDASQTLELLRGKGATAEWVRTDTSDYADVQRLAAVTIERFGTVNVLCNNAGIAALGGLQEVDPAAAKKVLDVNVLGLFNGIHVFAPLLKKAAEDGGPAYILNTGSEHSLGVPPHVAPMSIYTASKFAALGLTETARRDLEGAGIGVSLFAPGWVLTERVRGLIASNPQIAAAVEPFAQEPGEVARKAFDGLLEGALIIPTNPASRAFAMEHARSLMAGVQVLPILDDPESHAHDGTGDRSKCPVAHF</sequence>
<feature type="region of interest" description="Disordered" evidence="4">
    <location>
        <begin position="268"/>
        <end position="287"/>
    </location>
</feature>
<dbReference type="PRINTS" id="PR00081">
    <property type="entry name" value="GDHRDH"/>
</dbReference>
<protein>
    <submittedName>
        <fullName evidence="5">3-phenylpropionate-dihydrodiol/cinnamic acid-dihydrodiol dehydrogenase</fullName>
        <ecNumber evidence="5">1.3.1.87</ecNumber>
    </submittedName>
</protein>
<dbReference type="InterPro" id="IPR036291">
    <property type="entry name" value="NAD(P)-bd_dom_sf"/>
</dbReference>
<accession>A0ABN7Q279</accession>
<dbReference type="PRINTS" id="PR00080">
    <property type="entry name" value="SDRFAMILY"/>
</dbReference>
<feature type="compositionally biased region" description="Basic and acidic residues" evidence="4">
    <location>
        <begin position="268"/>
        <end position="281"/>
    </location>
</feature>
<name>A0ABN7Q279_9BURK</name>
<dbReference type="Pfam" id="PF00106">
    <property type="entry name" value="adh_short"/>
    <property type="match status" value="1"/>
</dbReference>
<evidence type="ECO:0000313" key="5">
    <source>
        <dbReference type="EMBL" id="CAG2154146.1"/>
    </source>
</evidence>
<dbReference type="PANTHER" id="PTHR43391:SF82">
    <property type="entry name" value="OXIDOREDUCTASE SADH-RELATED"/>
    <property type="match status" value="1"/>
</dbReference>